<comment type="caution">
    <text evidence="3">The sequence shown here is derived from an EMBL/GenBank/DDBJ whole genome shotgun (WGS) entry which is preliminary data.</text>
</comment>
<evidence type="ECO:0000313" key="2">
    <source>
        <dbReference type="EMBL" id="MDN0023614.1"/>
    </source>
</evidence>
<evidence type="ECO:0000313" key="4">
    <source>
        <dbReference type="Proteomes" id="UP001167831"/>
    </source>
</evidence>
<name>A0AAW7JIT3_9BACT</name>
<dbReference type="Proteomes" id="UP001168478">
    <property type="component" value="Unassembled WGS sequence"/>
</dbReference>
<evidence type="ECO:0000313" key="5">
    <source>
        <dbReference type="Proteomes" id="UP001168478"/>
    </source>
</evidence>
<evidence type="ECO:0000256" key="1">
    <source>
        <dbReference type="SAM" id="SignalP"/>
    </source>
</evidence>
<dbReference type="AlphaFoldDB" id="A0AAW7JIT3"/>
<dbReference type="EMBL" id="JAUEIF010000008">
    <property type="protein sequence ID" value="MDN0025759.1"/>
    <property type="molecule type" value="Genomic_DNA"/>
</dbReference>
<dbReference type="PROSITE" id="PS51257">
    <property type="entry name" value="PROKAR_LIPOPROTEIN"/>
    <property type="match status" value="1"/>
</dbReference>
<dbReference type="InterPro" id="IPR025634">
    <property type="entry name" value="DUF4292"/>
</dbReference>
<gene>
    <name evidence="2" type="ORF">QVN81_11400</name>
    <name evidence="3" type="ORF">QVN84_09555</name>
</gene>
<keyword evidence="1" id="KW-0732">Signal</keyword>
<dbReference type="EMBL" id="JAUEIE010000015">
    <property type="protein sequence ID" value="MDN0023614.1"/>
    <property type="molecule type" value="Genomic_DNA"/>
</dbReference>
<evidence type="ECO:0000313" key="3">
    <source>
        <dbReference type="EMBL" id="MDN0025759.1"/>
    </source>
</evidence>
<reference evidence="3" key="2">
    <citation type="submission" date="2023-08" db="EMBL/GenBank/DDBJ databases">
        <title>Identification and characterization of horizontal gene transfer across gut microbiota members of farm animals based on homology search.</title>
        <authorList>
            <person name="Schwarzerova J."/>
            <person name="Nykrynova M."/>
            <person name="Jureckova K."/>
            <person name="Cejkova D."/>
            <person name="Rychlik I."/>
        </authorList>
    </citation>
    <scope>NUCLEOTIDE SEQUENCE</scope>
    <source>
        <strain evidence="3">ET15</strain>
        <strain evidence="2">ET37</strain>
    </source>
</reference>
<organism evidence="3 5">
    <name type="scientific">Leyella lascolaii</name>
    <dbReference type="NCBI Taxonomy" id="1776379"/>
    <lineage>
        <taxon>Bacteria</taxon>
        <taxon>Pseudomonadati</taxon>
        <taxon>Bacteroidota</taxon>
        <taxon>Bacteroidia</taxon>
        <taxon>Bacteroidales</taxon>
        <taxon>Prevotellaceae</taxon>
        <taxon>Leyella</taxon>
    </lineage>
</organism>
<keyword evidence="4" id="KW-1185">Reference proteome</keyword>
<dbReference type="RefSeq" id="WP_289826122.1">
    <property type="nucleotide sequence ID" value="NZ_JAUEIE010000015.1"/>
</dbReference>
<accession>A0AAW7JIT3</accession>
<dbReference type="Pfam" id="PF14125">
    <property type="entry name" value="DUF4292"/>
    <property type="match status" value="1"/>
</dbReference>
<sequence length="294" mass="33084">MKAFRLILPLLLLLASCASKKSVVKENMPEVAGAGTEKRQATVVEKLTFMQKVADTRVYTKNIVGDMTFSVRTQGDDISVPGSVHMRENEIIRLQIFIPLLGSEIGRIEFTPDHVLIMDRMHKEYIQAGYDQVSFLKNNGINFYTLQALFWNSLFLPGQEKVSESALRSFEVDTDTAGETLPITFKNGDMTFTWHAGKSDGLITEADVNYRSAAHGTSSLNWKYADFRSVGVKLFPAQQTFTFTTTATGRRRQVTVTIGMNEVKNDSKWDTETKISSKYKKVDTDEIIKKLLSL</sequence>
<dbReference type="Proteomes" id="UP001167831">
    <property type="component" value="Unassembled WGS sequence"/>
</dbReference>
<feature type="signal peptide" evidence="1">
    <location>
        <begin position="1"/>
        <end position="21"/>
    </location>
</feature>
<reference evidence="3" key="1">
    <citation type="submission" date="2023-06" db="EMBL/GenBank/DDBJ databases">
        <authorList>
            <person name="Zeman M."/>
            <person name="Kubasova T."/>
            <person name="Jahodarova E."/>
            <person name="Nykrynova M."/>
            <person name="Rychlik I."/>
        </authorList>
    </citation>
    <scope>NUCLEOTIDE SEQUENCE</scope>
    <source>
        <strain evidence="3">ET15</strain>
        <strain evidence="2">ET37</strain>
    </source>
</reference>
<feature type="chain" id="PRO_5043700935" evidence="1">
    <location>
        <begin position="22"/>
        <end position="294"/>
    </location>
</feature>
<protein>
    <submittedName>
        <fullName evidence="3">DUF4292 domain-containing protein</fullName>
    </submittedName>
</protein>
<proteinExistence type="predicted"/>